<evidence type="ECO:0000256" key="3">
    <source>
        <dbReference type="ARBA" id="ARBA00023163"/>
    </source>
</evidence>
<dbReference type="GO" id="GO:0003700">
    <property type="term" value="F:DNA-binding transcription factor activity"/>
    <property type="evidence" value="ECO:0007669"/>
    <property type="project" value="InterPro"/>
</dbReference>
<evidence type="ECO:0000259" key="4">
    <source>
        <dbReference type="PROSITE" id="PS01124"/>
    </source>
</evidence>
<evidence type="ECO:0000256" key="2">
    <source>
        <dbReference type="ARBA" id="ARBA00023125"/>
    </source>
</evidence>
<evidence type="ECO:0000313" key="6">
    <source>
        <dbReference type="Proteomes" id="UP000240572"/>
    </source>
</evidence>
<dbReference type="PANTHER" id="PTHR43280">
    <property type="entry name" value="ARAC-FAMILY TRANSCRIPTIONAL REGULATOR"/>
    <property type="match status" value="1"/>
</dbReference>
<dbReference type="Gene3D" id="1.10.10.60">
    <property type="entry name" value="Homeodomain-like"/>
    <property type="match status" value="1"/>
</dbReference>
<keyword evidence="6" id="KW-1185">Reference proteome</keyword>
<keyword evidence="2" id="KW-0238">DNA-binding</keyword>
<dbReference type="Pfam" id="PF12833">
    <property type="entry name" value="HTH_18"/>
    <property type="match status" value="1"/>
</dbReference>
<sequence>MQHGKRSNFIRGFAFYDQKQAMNKRSNETVQEIHSIPQLHKLLGLPEPEHPLVSVNGLIRAESFTALNARPAVYHFYSICIKKNFEGKVKYGQTYYDHDAGVLSFYAPGQVTATEVSANQDATGEWLIFHPDLVRPYPLFDKIKTYGFFAYAMQEALHLSAQEQQVIEKIWAGIREEYRGNIDTFSQDVIVSHIDLLLSYCNRFYNRQFLTRRKANNDLLSRFEALLQGYYQAEEGLHKGLPAVSYFAEKLFVSAQYLSDLLRHLTGMTAQQHIHQHVIALAKEKLVQSNKPIGIIAYELGFEYPQSFNKLFRNKTGMSPKAFRDPG</sequence>
<dbReference type="GO" id="GO:0043565">
    <property type="term" value="F:sequence-specific DNA binding"/>
    <property type="evidence" value="ECO:0007669"/>
    <property type="project" value="InterPro"/>
</dbReference>
<evidence type="ECO:0000313" key="5">
    <source>
        <dbReference type="EMBL" id="PSK91529.1"/>
    </source>
</evidence>
<dbReference type="PANTHER" id="PTHR43280:SF32">
    <property type="entry name" value="TRANSCRIPTIONAL REGULATORY PROTEIN"/>
    <property type="match status" value="1"/>
</dbReference>
<protein>
    <submittedName>
        <fullName evidence="5">Helix-turn-helix protein</fullName>
    </submittedName>
</protein>
<dbReference type="AlphaFoldDB" id="A0A2P8D2X4"/>
<dbReference type="SMART" id="SM00342">
    <property type="entry name" value="HTH_ARAC"/>
    <property type="match status" value="1"/>
</dbReference>
<feature type="domain" description="HTH araC/xylS-type" evidence="4">
    <location>
        <begin position="221"/>
        <end position="326"/>
    </location>
</feature>
<dbReference type="SUPFAM" id="SSF46689">
    <property type="entry name" value="Homeodomain-like"/>
    <property type="match status" value="1"/>
</dbReference>
<gene>
    <name evidence="5" type="ORF">B0I18_105112</name>
</gene>
<reference evidence="5 6" key="1">
    <citation type="submission" date="2018-03" db="EMBL/GenBank/DDBJ databases">
        <title>Genomic Encyclopedia of Type Strains, Phase III (KMG-III): the genomes of soil and plant-associated and newly described type strains.</title>
        <authorList>
            <person name="Whitman W."/>
        </authorList>
    </citation>
    <scope>NUCLEOTIDE SEQUENCE [LARGE SCALE GENOMIC DNA]</scope>
    <source>
        <strain evidence="5 6">CGMCC 1.12700</strain>
    </source>
</reference>
<evidence type="ECO:0000256" key="1">
    <source>
        <dbReference type="ARBA" id="ARBA00023015"/>
    </source>
</evidence>
<dbReference type="InterPro" id="IPR018060">
    <property type="entry name" value="HTH_AraC"/>
</dbReference>
<dbReference type="InterPro" id="IPR009057">
    <property type="entry name" value="Homeodomain-like_sf"/>
</dbReference>
<comment type="caution">
    <text evidence="5">The sequence shown here is derived from an EMBL/GenBank/DDBJ whole genome shotgun (WGS) entry which is preliminary data.</text>
</comment>
<dbReference type="PROSITE" id="PS01124">
    <property type="entry name" value="HTH_ARAC_FAMILY_2"/>
    <property type="match status" value="1"/>
</dbReference>
<organism evidence="5 6">
    <name type="scientific">Taibaiella chishuiensis</name>
    <dbReference type="NCBI Taxonomy" id="1434707"/>
    <lineage>
        <taxon>Bacteria</taxon>
        <taxon>Pseudomonadati</taxon>
        <taxon>Bacteroidota</taxon>
        <taxon>Chitinophagia</taxon>
        <taxon>Chitinophagales</taxon>
        <taxon>Chitinophagaceae</taxon>
        <taxon>Taibaiella</taxon>
    </lineage>
</organism>
<accession>A0A2P8D2X4</accession>
<proteinExistence type="predicted"/>
<name>A0A2P8D2X4_9BACT</name>
<dbReference type="Proteomes" id="UP000240572">
    <property type="component" value="Unassembled WGS sequence"/>
</dbReference>
<dbReference type="EMBL" id="PYGD01000005">
    <property type="protein sequence ID" value="PSK91529.1"/>
    <property type="molecule type" value="Genomic_DNA"/>
</dbReference>
<keyword evidence="3" id="KW-0804">Transcription</keyword>
<keyword evidence="1" id="KW-0805">Transcription regulation</keyword>